<dbReference type="STRING" id="1120920.SAMN03080599_01872"/>
<keyword evidence="1" id="KW-0812">Transmembrane</keyword>
<accession>A0A1G5S0I6</accession>
<evidence type="ECO:0008006" key="4">
    <source>
        <dbReference type="Google" id="ProtNLM"/>
    </source>
</evidence>
<feature type="transmembrane region" description="Helical" evidence="1">
    <location>
        <begin position="356"/>
        <end position="374"/>
    </location>
</feature>
<keyword evidence="3" id="KW-1185">Reference proteome</keyword>
<feature type="transmembrane region" description="Helical" evidence="1">
    <location>
        <begin position="12"/>
        <end position="40"/>
    </location>
</feature>
<feature type="transmembrane region" description="Helical" evidence="1">
    <location>
        <begin position="306"/>
        <end position="325"/>
    </location>
</feature>
<feature type="transmembrane region" description="Helical" evidence="1">
    <location>
        <begin position="274"/>
        <end position="294"/>
    </location>
</feature>
<feature type="transmembrane region" description="Helical" evidence="1">
    <location>
        <begin position="231"/>
        <end position="254"/>
    </location>
</feature>
<reference evidence="2 3" key="1">
    <citation type="submission" date="2016-10" db="EMBL/GenBank/DDBJ databases">
        <authorList>
            <person name="de Groot N.N."/>
        </authorList>
    </citation>
    <scope>NUCLEOTIDE SEQUENCE [LARGE SCALE GENOMIC DNA]</scope>
    <source>
        <strain evidence="2 3">DSM 2784</strain>
    </source>
</reference>
<feature type="transmembrane region" description="Helical" evidence="1">
    <location>
        <begin position="151"/>
        <end position="173"/>
    </location>
</feature>
<proteinExistence type="predicted"/>
<gene>
    <name evidence="2" type="ORF">SAMN03080599_01872</name>
</gene>
<dbReference type="Proteomes" id="UP000199208">
    <property type="component" value="Unassembled WGS sequence"/>
</dbReference>
<feature type="transmembrane region" description="Helical" evidence="1">
    <location>
        <begin position="179"/>
        <end position="203"/>
    </location>
</feature>
<feature type="transmembrane region" description="Helical" evidence="1">
    <location>
        <begin position="52"/>
        <end position="70"/>
    </location>
</feature>
<keyword evidence="1" id="KW-0472">Membrane</keyword>
<evidence type="ECO:0000313" key="3">
    <source>
        <dbReference type="Proteomes" id="UP000199208"/>
    </source>
</evidence>
<dbReference type="AlphaFoldDB" id="A0A1G5S0I6"/>
<dbReference type="Pfam" id="PF13687">
    <property type="entry name" value="DUF4153"/>
    <property type="match status" value="1"/>
</dbReference>
<feature type="transmembrane region" description="Helical" evidence="1">
    <location>
        <begin position="109"/>
        <end position="130"/>
    </location>
</feature>
<dbReference type="OrthoDB" id="9809196at2"/>
<evidence type="ECO:0000313" key="2">
    <source>
        <dbReference type="EMBL" id="SCZ79657.1"/>
    </source>
</evidence>
<sequence>MNKFKDFIRRRLWGLIAAAARFPVSVAGFVAAAVVVYSLIEGSGASELILQKWLFTLIVGSILGMALQFAMERFEKLAMRRALVYGVGLLLTAGYFLILLPVPEISETIGIRSAVAVFSMLCMVLWLPSFGKAADFNKVALTHVKTFATSWLYGAVLSAGIAAVIATVDALLFSVNDDAYAYAMTTVWIVFAPVYYLSLLPLFDHRQKQFLEEGFEGVPVSSDNAAVMPKFFEILISYIAVPLVAVYTAVLAAYCGKILMTQAWPSGQLGPMVLVYSAAGLAVFVLASLLDNGFARVYTKVFPKAWIPVVIMQLISVGIRLNAYGITESRYYVALFGVFSLVAALMLSFSPVSKNGRVALLAAVFALVSIVPPVDAFTVSRNSQIERLEVILTEEGMLADGALVAKATASQHTREETTSIVNYLSNSGSLSYVRWLPEDFKSYEDFTGTFGFERTYASDRSQRYAMVSLDPEAPLNVAGYDRMMAFHLFRHKEAREVLTRQVLMEGKAYNVVVTRTSSVDGQVALMSSGGEEMLTLQLYEAVEGFLPQMGADKPVMPPEALTIEAEGSGLKMAVVFESVSLFEMDQGERVADYGFYVLVGTGPQ</sequence>
<dbReference type="EMBL" id="FMWL01000008">
    <property type="protein sequence ID" value="SCZ79657.1"/>
    <property type="molecule type" value="Genomic_DNA"/>
</dbReference>
<organism evidence="2 3">
    <name type="scientific">Acidaminobacter hydrogenoformans DSM 2784</name>
    <dbReference type="NCBI Taxonomy" id="1120920"/>
    <lineage>
        <taxon>Bacteria</taxon>
        <taxon>Bacillati</taxon>
        <taxon>Bacillota</taxon>
        <taxon>Clostridia</taxon>
        <taxon>Peptostreptococcales</taxon>
        <taxon>Acidaminobacteraceae</taxon>
        <taxon>Acidaminobacter</taxon>
    </lineage>
</organism>
<feature type="transmembrane region" description="Helical" evidence="1">
    <location>
        <begin position="331"/>
        <end position="349"/>
    </location>
</feature>
<evidence type="ECO:0000256" key="1">
    <source>
        <dbReference type="SAM" id="Phobius"/>
    </source>
</evidence>
<dbReference type="RefSeq" id="WP_092590813.1">
    <property type="nucleotide sequence ID" value="NZ_FMWL01000008.1"/>
</dbReference>
<dbReference type="InterPro" id="IPR025291">
    <property type="entry name" value="DUF4153"/>
</dbReference>
<feature type="transmembrane region" description="Helical" evidence="1">
    <location>
        <begin position="82"/>
        <end position="103"/>
    </location>
</feature>
<name>A0A1G5S0I6_9FIRM</name>
<protein>
    <recommendedName>
        <fullName evidence="4">DUF4153 domain-containing protein</fullName>
    </recommendedName>
</protein>
<keyword evidence="1" id="KW-1133">Transmembrane helix</keyword>